<accession>A0A381NXA4</accession>
<name>A0A381NXA4_9ZZZZ</name>
<dbReference type="AlphaFoldDB" id="A0A381NXA4"/>
<dbReference type="InterPro" id="IPR025893">
    <property type="entry name" value="Tocopherol_cyclase"/>
</dbReference>
<evidence type="ECO:0000313" key="1">
    <source>
        <dbReference type="EMBL" id="SUZ58113.1"/>
    </source>
</evidence>
<proteinExistence type="predicted"/>
<dbReference type="EMBL" id="UINC01000599">
    <property type="protein sequence ID" value="SUZ58113.1"/>
    <property type="molecule type" value="Genomic_DNA"/>
</dbReference>
<dbReference type="Pfam" id="PF14249">
    <property type="entry name" value="Tocopherol_cycl"/>
    <property type="match status" value="1"/>
</dbReference>
<dbReference type="PANTHER" id="PTHR35309">
    <property type="match status" value="1"/>
</dbReference>
<dbReference type="PANTHER" id="PTHR35309:SF4">
    <property type="entry name" value="TOCOPHEROL CYCLASE"/>
    <property type="match status" value="1"/>
</dbReference>
<reference evidence="1" key="1">
    <citation type="submission" date="2018-05" db="EMBL/GenBank/DDBJ databases">
        <authorList>
            <person name="Lanie J.A."/>
            <person name="Ng W.-L."/>
            <person name="Kazmierczak K.M."/>
            <person name="Andrzejewski T.M."/>
            <person name="Davidsen T.M."/>
            <person name="Wayne K.J."/>
            <person name="Tettelin H."/>
            <person name="Glass J.I."/>
            <person name="Rusch D."/>
            <person name="Podicherti R."/>
            <person name="Tsui H.-C.T."/>
            <person name="Winkler M.E."/>
        </authorList>
    </citation>
    <scope>NUCLEOTIDE SEQUENCE</scope>
</reference>
<evidence type="ECO:0008006" key="2">
    <source>
        <dbReference type="Google" id="ProtNLM"/>
    </source>
</evidence>
<dbReference type="GO" id="GO:0009976">
    <property type="term" value="F:tocopherol cyclase activity"/>
    <property type="evidence" value="ECO:0007669"/>
    <property type="project" value="InterPro"/>
</dbReference>
<gene>
    <name evidence="1" type="ORF">METZ01_LOCUS10967</name>
</gene>
<protein>
    <recommendedName>
        <fullName evidence="2">AttH domain-containing protein</fullName>
    </recommendedName>
</protein>
<dbReference type="SUPFAM" id="SSF159245">
    <property type="entry name" value="AttH-like"/>
    <property type="match status" value="1"/>
</dbReference>
<sequence>MMFLRDPSAYHGENNKRPFFEGWYHKLVTNDGRALVIIPGIYRSGFNNNQTAFVMIFDGDTGEVFYERFEVQQFSCSTSSYSLHIGSNHFSSQNIILDIESEALTIKGQVTADNLKPWPVTLFEPGCMGWYAYVPTMECFHGILSMDHSLDGQIELNGSNYDFVGGRGYIEKDWGRNFPENWIWAQSNNFSNSDLSITASLATIPWKNTAFAGFIVGLYHKNNLYRFTTYRNTVTKEIHYDSNKFSWQLRQNDLVLELTIEKGHKAGLLYAPDKMDMVPRVPEYLDGNIYLKLYDHKGTIVEDQTTSAAVEIIGDVRKLINMAGGLPSG</sequence>
<organism evidence="1">
    <name type="scientific">marine metagenome</name>
    <dbReference type="NCBI Taxonomy" id="408172"/>
    <lineage>
        <taxon>unclassified sequences</taxon>
        <taxon>metagenomes</taxon>
        <taxon>ecological metagenomes</taxon>
    </lineage>
</organism>